<dbReference type="GO" id="GO:0008168">
    <property type="term" value="F:methyltransferase activity"/>
    <property type="evidence" value="ECO:0007669"/>
    <property type="project" value="UniProtKB-KW"/>
</dbReference>
<evidence type="ECO:0000313" key="2">
    <source>
        <dbReference type="EMBL" id="MCH8614669.1"/>
    </source>
</evidence>
<proteinExistence type="predicted"/>
<dbReference type="SUPFAM" id="SSF53335">
    <property type="entry name" value="S-adenosyl-L-methionine-dependent methyltransferases"/>
    <property type="match status" value="1"/>
</dbReference>
<keyword evidence="2" id="KW-0808">Transferase</keyword>
<dbReference type="Proteomes" id="UP001203058">
    <property type="component" value="Unassembled WGS sequence"/>
</dbReference>
<protein>
    <submittedName>
        <fullName evidence="2">FkbM family methyltransferase</fullName>
    </submittedName>
</protein>
<dbReference type="GO" id="GO:0032259">
    <property type="term" value="P:methylation"/>
    <property type="evidence" value="ECO:0007669"/>
    <property type="project" value="UniProtKB-KW"/>
</dbReference>
<keyword evidence="3" id="KW-1185">Reference proteome</keyword>
<dbReference type="EMBL" id="JAKZHW010000001">
    <property type="protein sequence ID" value="MCH8614669.1"/>
    <property type="molecule type" value="Genomic_DNA"/>
</dbReference>
<dbReference type="Pfam" id="PF05050">
    <property type="entry name" value="Methyltransf_21"/>
    <property type="match status" value="1"/>
</dbReference>
<dbReference type="PANTHER" id="PTHR34203">
    <property type="entry name" value="METHYLTRANSFERASE, FKBM FAMILY PROTEIN"/>
    <property type="match status" value="1"/>
</dbReference>
<dbReference type="Gene3D" id="3.40.50.150">
    <property type="entry name" value="Vaccinia Virus protein VP39"/>
    <property type="match status" value="1"/>
</dbReference>
<dbReference type="InterPro" id="IPR006342">
    <property type="entry name" value="FkbM_mtfrase"/>
</dbReference>
<keyword evidence="2" id="KW-0489">Methyltransferase</keyword>
<dbReference type="PANTHER" id="PTHR34203:SF15">
    <property type="entry name" value="SLL1173 PROTEIN"/>
    <property type="match status" value="1"/>
</dbReference>
<feature type="domain" description="Methyltransferase FkbM" evidence="1">
    <location>
        <begin position="42"/>
        <end position="193"/>
    </location>
</feature>
<name>A0ABS9VI66_9SPHN</name>
<reference evidence="2 3" key="1">
    <citation type="submission" date="2022-03" db="EMBL/GenBank/DDBJ databases">
        <authorList>
            <person name="Jo J.-H."/>
            <person name="Im W.-T."/>
        </authorList>
    </citation>
    <scope>NUCLEOTIDE SEQUENCE [LARGE SCALE GENOMIC DNA]</scope>
    <source>
        <strain evidence="2 3">SM33</strain>
    </source>
</reference>
<dbReference type="InterPro" id="IPR052514">
    <property type="entry name" value="SAM-dependent_MTase"/>
</dbReference>
<dbReference type="InterPro" id="IPR029063">
    <property type="entry name" value="SAM-dependent_MTases_sf"/>
</dbReference>
<comment type="caution">
    <text evidence="2">The sequence shown here is derived from an EMBL/GenBank/DDBJ whole genome shotgun (WGS) entry which is preliminary data.</text>
</comment>
<evidence type="ECO:0000259" key="1">
    <source>
        <dbReference type="Pfam" id="PF05050"/>
    </source>
</evidence>
<sequence>MVQPKWTKASHARNYLTRQYEPLQPYLLRQLARHCGCDTFLDVGANVGLYSILFSAEEGLEVHAFEPAPTTFGELLHNIALNGSARVRAYQLAASDRKGEVGFGVVHDLSGANSVLDTSIHDERTFTNRMKVKADRLDSQLDLRRRRICAKIDVEGHELQVLEGMQGLFESNQFVVQVECFASEHDPLHQRLTQAGLVELFAIRADRYFAVRELAPSPEQIVHIFEQATADLIEESLEEMRESFTGWGGVWPVNVRLPGYVNLQVLGPVATFLRSIKHRMPGGQARSTTG</sequence>
<accession>A0ABS9VI66</accession>
<dbReference type="RefSeq" id="WP_241445151.1">
    <property type="nucleotide sequence ID" value="NZ_JAKZHW010000001.1"/>
</dbReference>
<evidence type="ECO:0000313" key="3">
    <source>
        <dbReference type="Proteomes" id="UP001203058"/>
    </source>
</evidence>
<dbReference type="NCBIfam" id="TIGR01444">
    <property type="entry name" value="fkbM_fam"/>
    <property type="match status" value="1"/>
</dbReference>
<organism evidence="2 3">
    <name type="scientific">Sphingomonas telluris</name>
    <dbReference type="NCBI Taxonomy" id="2907998"/>
    <lineage>
        <taxon>Bacteria</taxon>
        <taxon>Pseudomonadati</taxon>
        <taxon>Pseudomonadota</taxon>
        <taxon>Alphaproteobacteria</taxon>
        <taxon>Sphingomonadales</taxon>
        <taxon>Sphingomonadaceae</taxon>
        <taxon>Sphingomonas</taxon>
    </lineage>
</organism>
<gene>
    <name evidence="2" type="ORF">LZ016_00920</name>
</gene>